<evidence type="ECO:0000256" key="9">
    <source>
        <dbReference type="ARBA" id="ARBA00023034"/>
    </source>
</evidence>
<dbReference type="GO" id="GO:0005789">
    <property type="term" value="C:endoplasmic reticulum membrane"/>
    <property type="evidence" value="ECO:0007669"/>
    <property type="project" value="InterPro"/>
</dbReference>
<dbReference type="InterPro" id="IPR044789">
    <property type="entry name" value="Put_A1-4-GlycosylTfrase_plant"/>
</dbReference>
<comment type="caution">
    <text evidence="13">The sequence shown here is derived from an EMBL/GenBank/DDBJ whole genome shotgun (WGS) entry which is preliminary data.</text>
</comment>
<keyword evidence="7" id="KW-0735">Signal-anchor</keyword>
<gene>
    <name evidence="13" type="ORF">BG015_011128</name>
</gene>
<dbReference type="InterPro" id="IPR007577">
    <property type="entry name" value="GlycoTrfase_DXD_sugar-bd_CS"/>
</dbReference>
<dbReference type="PANTHER" id="PTHR46781:SF5">
    <property type="entry name" value="ALPHA 1,4-GLYCOSYLTRANSFERASE FAMILY PROTEIN"/>
    <property type="match status" value="1"/>
</dbReference>
<dbReference type="Pfam" id="PF04572">
    <property type="entry name" value="Gb3_synth"/>
    <property type="match status" value="1"/>
</dbReference>
<evidence type="ECO:0000256" key="3">
    <source>
        <dbReference type="ARBA" id="ARBA00009003"/>
    </source>
</evidence>
<protein>
    <recommendedName>
        <fullName evidence="12">Alpha 1,4-glycosyltransferase domain-containing protein</fullName>
    </recommendedName>
</protein>
<dbReference type="PRINTS" id="PR02070">
    <property type="entry name" value="NGLYCOSEOS1"/>
</dbReference>
<keyword evidence="8 11" id="KW-1133">Transmembrane helix</keyword>
<proteinExistence type="inferred from homology"/>
<evidence type="ECO:0000256" key="11">
    <source>
        <dbReference type="SAM" id="Phobius"/>
    </source>
</evidence>
<comment type="subcellular location">
    <subcellularLocation>
        <location evidence="1">Golgi apparatus membrane</location>
        <topology evidence="1">Single-pass type II membrane protein</topology>
    </subcellularLocation>
</comment>
<feature type="transmembrane region" description="Helical" evidence="11">
    <location>
        <begin position="65"/>
        <end position="87"/>
    </location>
</feature>
<dbReference type="EMBL" id="JAAAUQ010000084">
    <property type="protein sequence ID" value="KAF9155076.1"/>
    <property type="molecule type" value="Genomic_DNA"/>
</dbReference>
<sequence length="1021" mass="115779">MQPPRPPLYSGRDVPSQYVPLSRILRVLCLCPAVWGIYIHIQQARSIHDRDARALMIMKSTTLDIYVGILWCMLVGLWSSWLTNNLIRRWFIHYEPRPALIRLFTLATIYWFSVVTFVSYFGDDKPIWPWMAISALLAVAQIIQIIHFRFQGNYRMGSPKSSRGNLGGTGAGSDLDHWMVILRTVVVPGGIVSFITMMMLLYQNNARPSSAEALATAGAAAIASANAAKQAMGNAQLQILILIVTSWTPKAARKRQDGRETTLRLLPPPSAQFAYTYKFILGEAPNTRVRDTMGSKLKAEQDKYGDLLFLPVSDTYEDLSHKVFKGLEWGNNFKFDFLCKTDDDIFVRWDTVAQELMDIGPTHYYWRGLAFWDMVPIHNPENKNSDNQYKLGVFPPYVAGSLYIFSRDVVTLLTYPGPRFFTKNEDQNIGIWLHPFNVKPIHDRRIQQWDVCENDMLAKHFSDDFVPAESMHSMYKNVVEKRPLCQGFRQVYCTACYSCIGRVNHWRDWGVACDTLKGITSLNKNAPLYAGQYSVDIKDPMPAYSTKDEWILPGLLSDASSIYSDSDDWARLHWAIWTTDPTTTWQARHYQAIETVFVHNPDAILLILSNTLPADYFQDYTRQGYQIHILSFSKELLLKRKWFFSPNTEEWLKRWDEWSEGGEFFPVHLADYLRLVALYKYGGLYMDMDALWIRAPGDGVTEFIGADLSDNDNDRSWTLDETNTYLANGVMRFQRGRSMFRHIAEGYFTVTNYDPKCFNCGGPKAFTTYVKTHRKTLENNGLRILPRQALYPFNWKEVEGALKSSKDAEEQLQKIEERGIGLHLYGKVTSRKAIEEGSVVAAALKIWSLDIFTTNHNSVAAGFTSTSLPILQGPTTLYYHVLPATSSGPSTIKGTVIEKTPGAFQGVDAIFVRGVHRPAPNASPKLRTTKKASIEITVREGSVAMNALGAGNRKVELDLGESVTMAQLNQALSRVRYIPPPSAWTGSDQVTIDVIFGDMQHELVIPVVRKVRTPQHISNKA</sequence>
<dbReference type="Pfam" id="PF01762">
    <property type="entry name" value="Galactosyl_T"/>
    <property type="match status" value="1"/>
</dbReference>
<evidence type="ECO:0000256" key="4">
    <source>
        <dbReference type="ARBA" id="ARBA00022676"/>
    </source>
</evidence>
<evidence type="ECO:0000256" key="2">
    <source>
        <dbReference type="ARBA" id="ARBA00008661"/>
    </source>
</evidence>
<evidence type="ECO:0000256" key="1">
    <source>
        <dbReference type="ARBA" id="ARBA00004323"/>
    </source>
</evidence>
<dbReference type="Proteomes" id="UP000748756">
    <property type="component" value="Unassembled WGS sequence"/>
</dbReference>
<dbReference type="Gene3D" id="3.90.550.20">
    <property type="match status" value="1"/>
</dbReference>
<evidence type="ECO:0000256" key="6">
    <source>
        <dbReference type="ARBA" id="ARBA00022692"/>
    </source>
</evidence>
<keyword evidence="14" id="KW-1185">Reference proteome</keyword>
<dbReference type="GO" id="GO:0016758">
    <property type="term" value="F:hexosyltransferase activity"/>
    <property type="evidence" value="ECO:0007669"/>
    <property type="project" value="InterPro"/>
</dbReference>
<dbReference type="SUPFAM" id="SSF53448">
    <property type="entry name" value="Nucleotide-diphospho-sugar transferases"/>
    <property type="match status" value="1"/>
</dbReference>
<evidence type="ECO:0000259" key="12">
    <source>
        <dbReference type="Pfam" id="PF04572"/>
    </source>
</evidence>
<feature type="transmembrane region" description="Helical" evidence="11">
    <location>
        <begin position="99"/>
        <end position="121"/>
    </location>
</feature>
<keyword evidence="10 11" id="KW-0472">Membrane</keyword>
<organism evidence="13 14">
    <name type="scientific">Linnemannia schmuckeri</name>
    <dbReference type="NCBI Taxonomy" id="64567"/>
    <lineage>
        <taxon>Eukaryota</taxon>
        <taxon>Fungi</taxon>
        <taxon>Fungi incertae sedis</taxon>
        <taxon>Mucoromycota</taxon>
        <taxon>Mortierellomycotina</taxon>
        <taxon>Mortierellomycetes</taxon>
        <taxon>Mortierellales</taxon>
        <taxon>Mortierellaceae</taxon>
        <taxon>Linnemannia</taxon>
    </lineage>
</organism>
<keyword evidence="9" id="KW-0333">Golgi apparatus</keyword>
<evidence type="ECO:0000256" key="5">
    <source>
        <dbReference type="ARBA" id="ARBA00022679"/>
    </source>
</evidence>
<dbReference type="InterPro" id="IPR029044">
    <property type="entry name" value="Nucleotide-diphossugar_trans"/>
</dbReference>
<feature type="transmembrane region" description="Helical" evidence="11">
    <location>
        <begin position="180"/>
        <end position="202"/>
    </location>
</feature>
<reference evidence="13" key="1">
    <citation type="journal article" date="2020" name="Fungal Divers.">
        <title>Resolving the Mortierellaceae phylogeny through synthesis of multi-gene phylogenetics and phylogenomics.</title>
        <authorList>
            <person name="Vandepol N."/>
            <person name="Liber J."/>
            <person name="Desiro A."/>
            <person name="Na H."/>
            <person name="Kennedy M."/>
            <person name="Barry K."/>
            <person name="Grigoriev I.V."/>
            <person name="Miller A.N."/>
            <person name="O'Donnell K."/>
            <person name="Stajich J.E."/>
            <person name="Bonito G."/>
        </authorList>
    </citation>
    <scope>NUCLEOTIDE SEQUENCE</scope>
    <source>
        <strain evidence="13">NRRL 6426</strain>
    </source>
</reference>
<accession>A0A9P5S7F2</accession>
<keyword evidence="4" id="KW-0328">Glycosyltransferase</keyword>
<dbReference type="AlphaFoldDB" id="A0A9P5S7F2"/>
<dbReference type="InterPro" id="IPR007652">
    <property type="entry name" value="A1-4-GlycosylTfrase_dom"/>
</dbReference>
<evidence type="ECO:0000313" key="14">
    <source>
        <dbReference type="Proteomes" id="UP000748756"/>
    </source>
</evidence>
<dbReference type="InterPro" id="IPR002659">
    <property type="entry name" value="Glyco_trans_31"/>
</dbReference>
<dbReference type="Pfam" id="PF12326">
    <property type="entry name" value="EOS1"/>
    <property type="match status" value="1"/>
</dbReference>
<feature type="domain" description="Alpha 1,4-glycosyltransferase" evidence="12">
    <location>
        <begin position="750"/>
        <end position="839"/>
    </location>
</feature>
<dbReference type="InterPro" id="IPR021100">
    <property type="entry name" value="N-glycosylation_EOS1"/>
</dbReference>
<keyword evidence="5" id="KW-0808">Transferase</keyword>
<evidence type="ECO:0000256" key="8">
    <source>
        <dbReference type="ARBA" id="ARBA00022989"/>
    </source>
</evidence>
<feature type="transmembrane region" description="Helical" evidence="11">
    <location>
        <begin position="127"/>
        <end position="150"/>
    </location>
</feature>
<dbReference type="OrthoDB" id="2139606at2759"/>
<evidence type="ECO:0000313" key="13">
    <source>
        <dbReference type="EMBL" id="KAF9155076.1"/>
    </source>
</evidence>
<comment type="similarity">
    <text evidence="3">Belongs to the glycosyltransferase 32 family.</text>
</comment>
<dbReference type="PANTHER" id="PTHR46781">
    <property type="entry name" value="ALPHA 1,4-GLYCOSYLTRANSFERASE FAMILY PROTEIN"/>
    <property type="match status" value="1"/>
</dbReference>
<dbReference type="GO" id="GO:0000139">
    <property type="term" value="C:Golgi membrane"/>
    <property type="evidence" value="ECO:0007669"/>
    <property type="project" value="UniProtKB-SubCell"/>
</dbReference>
<comment type="similarity">
    <text evidence="2">Belongs to the glycosyltransferase 31 family.</text>
</comment>
<evidence type="ECO:0000256" key="7">
    <source>
        <dbReference type="ARBA" id="ARBA00022968"/>
    </source>
</evidence>
<keyword evidence="6 11" id="KW-0812">Transmembrane</keyword>
<evidence type="ECO:0000256" key="10">
    <source>
        <dbReference type="ARBA" id="ARBA00023136"/>
    </source>
</evidence>
<name>A0A9P5S7F2_9FUNG</name>
<dbReference type="Pfam" id="PF04488">
    <property type="entry name" value="Gly_transf_sug"/>
    <property type="match status" value="1"/>
</dbReference>
<dbReference type="Gene3D" id="3.90.550.50">
    <property type="match status" value="1"/>
</dbReference>
<dbReference type="GO" id="GO:0034599">
    <property type="term" value="P:cellular response to oxidative stress"/>
    <property type="evidence" value="ECO:0007669"/>
    <property type="project" value="InterPro"/>
</dbReference>